<dbReference type="STRING" id="100225.SAMN05421595_0538"/>
<name>K6W891_9MICO</name>
<dbReference type="AlphaFoldDB" id="K6W891"/>
<evidence type="ECO:0000313" key="2">
    <source>
        <dbReference type="EMBL" id="GAB78022.1"/>
    </source>
</evidence>
<keyword evidence="3" id="KW-1185">Reference proteome</keyword>
<accession>K6W891</accession>
<reference evidence="2 3" key="1">
    <citation type="submission" date="2012-08" db="EMBL/GenBank/DDBJ databases">
        <title>Whole genome shotgun sequence of Austwickia chelonae NBRC 105200.</title>
        <authorList>
            <person name="Yoshida I."/>
            <person name="Hosoyama A."/>
            <person name="Tsuchikane K."/>
            <person name="Katsumata H."/>
            <person name="Ando Y."/>
            <person name="Ohji S."/>
            <person name="Hamada M."/>
            <person name="Tamura T."/>
            <person name="Yamazoe A."/>
            <person name="Yamazaki S."/>
            <person name="Fujita N."/>
        </authorList>
    </citation>
    <scope>NUCLEOTIDE SEQUENCE [LARGE SCALE GENOMIC DNA]</scope>
    <source>
        <strain evidence="2 3">NBRC 105200</strain>
    </source>
</reference>
<gene>
    <name evidence="2" type="ORF">AUCHE_08_02660</name>
</gene>
<dbReference type="Proteomes" id="UP000008495">
    <property type="component" value="Unassembled WGS sequence"/>
</dbReference>
<evidence type="ECO:0000313" key="3">
    <source>
        <dbReference type="Proteomes" id="UP000008495"/>
    </source>
</evidence>
<sequence>MVRLNVARDTVVEVRAEGKAAEVHETAGNRVSEVLPGVDLEVHRADQTRPFTVGVRRETGGTLDRVGDLVDRAATMLSAARSAGAMGTAGNVLGALGLDDPTGSSPAVTSSVGSTLAAASAAADSGARPGPRPAFPGLRLDRDGNPALNRAELSAAYDRDLDGTRQQVTMAVRALGAVAVDRDTPTWEAYAAARAAQGGERTGLYAPPDTHRSGNDHRPTFDLNRQERALIAVLAKLHDQGEWLGQQMTSPGR</sequence>
<evidence type="ECO:0000256" key="1">
    <source>
        <dbReference type="SAM" id="MobiDB-lite"/>
    </source>
</evidence>
<dbReference type="EMBL" id="BAGZ01000008">
    <property type="protein sequence ID" value="GAB78022.1"/>
    <property type="molecule type" value="Genomic_DNA"/>
</dbReference>
<comment type="caution">
    <text evidence="2">The sequence shown here is derived from an EMBL/GenBank/DDBJ whole genome shotgun (WGS) entry which is preliminary data.</text>
</comment>
<protein>
    <submittedName>
        <fullName evidence="2">Uncharacterized protein</fullName>
    </submittedName>
</protein>
<feature type="region of interest" description="Disordered" evidence="1">
    <location>
        <begin position="121"/>
        <end position="144"/>
    </location>
</feature>
<proteinExistence type="predicted"/>
<organism evidence="2 3">
    <name type="scientific">Austwickia chelonae NBRC 105200</name>
    <dbReference type="NCBI Taxonomy" id="1184607"/>
    <lineage>
        <taxon>Bacteria</taxon>
        <taxon>Bacillati</taxon>
        <taxon>Actinomycetota</taxon>
        <taxon>Actinomycetes</taxon>
        <taxon>Micrococcales</taxon>
        <taxon>Dermatophilaceae</taxon>
        <taxon>Austwickia</taxon>
    </lineage>
</organism>